<dbReference type="Proteomes" id="UP001140258">
    <property type="component" value="Unassembled WGS sequence"/>
</dbReference>
<dbReference type="EMBL" id="JANUCQ010000002">
    <property type="protein sequence ID" value="MCS3922035.1"/>
    <property type="molecule type" value="Genomic_DNA"/>
</dbReference>
<keyword evidence="3" id="KW-1185">Reference proteome</keyword>
<dbReference type="RefSeq" id="WP_259051217.1">
    <property type="nucleotide sequence ID" value="NZ_JANUCQ010000002.1"/>
</dbReference>
<proteinExistence type="predicted"/>
<sequence length="58" mass="6369">MAKAKKTTAKKTTKKTTKRPETLSEFITGKPSKGPKTINGMMNKMITGDGRKKPKGFL</sequence>
<evidence type="ECO:0000313" key="3">
    <source>
        <dbReference type="Proteomes" id="UP001140258"/>
    </source>
</evidence>
<comment type="caution">
    <text evidence="2">The sequence shown here is derived from an EMBL/GenBank/DDBJ whole genome shotgun (WGS) entry which is preliminary data.</text>
</comment>
<evidence type="ECO:0000256" key="1">
    <source>
        <dbReference type="SAM" id="MobiDB-lite"/>
    </source>
</evidence>
<feature type="region of interest" description="Disordered" evidence="1">
    <location>
        <begin position="1"/>
        <end position="58"/>
    </location>
</feature>
<reference evidence="2" key="1">
    <citation type="submission" date="2022-08" db="EMBL/GenBank/DDBJ databases">
        <title>Genomic Encyclopedia of Type Strains, Phase V (KMG-V): Genome sequencing to study the core and pangenomes of soil and plant-associated prokaryotes.</title>
        <authorList>
            <person name="Whitman W."/>
        </authorList>
    </citation>
    <scope>NUCLEOTIDE SEQUENCE</scope>
    <source>
        <strain evidence="2">PS</strain>
    </source>
</reference>
<evidence type="ECO:0000313" key="2">
    <source>
        <dbReference type="EMBL" id="MCS3922035.1"/>
    </source>
</evidence>
<gene>
    <name evidence="2" type="ORF">M2325_000720</name>
</gene>
<protein>
    <submittedName>
        <fullName evidence="2">Uncharacterized protein</fullName>
    </submittedName>
</protein>
<name>A0ABT2EW01_METVO</name>
<organism evidence="2 3">
    <name type="scientific">Methanococcus voltae PS</name>
    <dbReference type="NCBI Taxonomy" id="523842"/>
    <lineage>
        <taxon>Archaea</taxon>
        <taxon>Methanobacteriati</taxon>
        <taxon>Methanobacteriota</taxon>
        <taxon>Methanomada group</taxon>
        <taxon>Methanococci</taxon>
        <taxon>Methanococcales</taxon>
        <taxon>Methanococcaceae</taxon>
        <taxon>Methanococcus</taxon>
    </lineage>
</organism>
<feature type="compositionally biased region" description="Basic residues" evidence="1">
    <location>
        <begin position="1"/>
        <end position="17"/>
    </location>
</feature>
<accession>A0ABT2EW01</accession>